<feature type="compositionally biased region" description="Basic and acidic residues" evidence="1">
    <location>
        <begin position="67"/>
        <end position="76"/>
    </location>
</feature>
<evidence type="ECO:0000313" key="2">
    <source>
        <dbReference type="EMBL" id="RKK58514.1"/>
    </source>
</evidence>
<dbReference type="VEuPathDB" id="FungiDB:FOMG_17512"/>
<protein>
    <submittedName>
        <fullName evidence="2">Uncharacterized protein</fullName>
    </submittedName>
</protein>
<organism evidence="2 3">
    <name type="scientific">Fusarium oxysporum</name>
    <name type="common">Fusarium vascular wilt</name>
    <dbReference type="NCBI Taxonomy" id="5507"/>
    <lineage>
        <taxon>Eukaryota</taxon>
        <taxon>Fungi</taxon>
        <taxon>Dikarya</taxon>
        <taxon>Ascomycota</taxon>
        <taxon>Pezizomycotina</taxon>
        <taxon>Sordariomycetes</taxon>
        <taxon>Hypocreomycetidae</taxon>
        <taxon>Hypocreales</taxon>
        <taxon>Nectriaceae</taxon>
        <taxon>Fusarium</taxon>
        <taxon>Fusarium oxysporum species complex</taxon>
    </lineage>
</organism>
<accession>A0A420M8F2</accession>
<comment type="caution">
    <text evidence="2">The sequence shown here is derived from an EMBL/GenBank/DDBJ whole genome shotgun (WGS) entry which is preliminary data.</text>
</comment>
<dbReference type="Proteomes" id="UP000285084">
    <property type="component" value="Unassembled WGS sequence"/>
</dbReference>
<name>A0A420M8F2_FUSOX</name>
<gene>
    <name evidence="2" type="ORF">BFJ69_g17391</name>
</gene>
<reference evidence="2 3" key="1">
    <citation type="journal article" date="2018" name="Sci. Rep.">
        <title>Characterisation of pathogen-specific regions and novel effector candidates in Fusarium oxysporum f. sp. cepae.</title>
        <authorList>
            <person name="Armitage A.D."/>
            <person name="Taylor A."/>
            <person name="Sobczyk M.K."/>
            <person name="Baxter L."/>
            <person name="Greenfield B.P."/>
            <person name="Bates H.J."/>
            <person name="Wilson F."/>
            <person name="Jackson A.C."/>
            <person name="Ott S."/>
            <person name="Harrison R.J."/>
            <person name="Clarkson J.P."/>
        </authorList>
    </citation>
    <scope>NUCLEOTIDE SEQUENCE [LARGE SCALE GENOMIC DNA]</scope>
    <source>
        <strain evidence="2 3">Fo_A13</strain>
    </source>
</reference>
<dbReference type="AlphaFoldDB" id="A0A420M8F2"/>
<feature type="region of interest" description="Disordered" evidence="1">
    <location>
        <begin position="61"/>
        <end position="94"/>
    </location>
</feature>
<proteinExistence type="predicted"/>
<evidence type="ECO:0000256" key="1">
    <source>
        <dbReference type="SAM" id="MobiDB-lite"/>
    </source>
</evidence>
<dbReference type="VEuPathDB" id="FungiDB:FOXG_17680"/>
<evidence type="ECO:0000313" key="3">
    <source>
        <dbReference type="Proteomes" id="UP000285084"/>
    </source>
</evidence>
<dbReference type="EMBL" id="MRCX01000785">
    <property type="protein sequence ID" value="RKK58514.1"/>
    <property type="molecule type" value="Genomic_DNA"/>
</dbReference>
<sequence>MSFATTGFNVLDRLALRIDPDAKVFDLLPVDLSMRTIRERVCCYHALESLGQSYLGDPSAAPLPKDGCSEHPDLRVYEGTPAGNAHSVPPTSRL</sequence>